<dbReference type="InterPro" id="IPR036047">
    <property type="entry name" value="F-box-like_dom_sf"/>
</dbReference>
<dbReference type="PANTHER" id="PTHR32133">
    <property type="entry name" value="OS07G0120400 PROTEIN"/>
    <property type="match status" value="1"/>
</dbReference>
<dbReference type="Pfam" id="PF23635">
    <property type="entry name" value="Beta-prop_AT5G49610-like"/>
    <property type="match status" value="1"/>
</dbReference>
<dbReference type="InterPro" id="IPR001810">
    <property type="entry name" value="F-box_dom"/>
</dbReference>
<dbReference type="Pfam" id="PF00646">
    <property type="entry name" value="F-box"/>
    <property type="match status" value="1"/>
</dbReference>
<gene>
    <name evidence="3" type="ORF">PVAP13_3KG424400</name>
</gene>
<dbReference type="Gene3D" id="1.20.1280.50">
    <property type="match status" value="1"/>
</dbReference>
<dbReference type="PANTHER" id="PTHR32133:SF291">
    <property type="entry name" value="F-BOX DOMAIN-CONTAINING PROTEIN"/>
    <property type="match status" value="1"/>
</dbReference>
<dbReference type="SUPFAM" id="SSF81383">
    <property type="entry name" value="F-box domain"/>
    <property type="match status" value="1"/>
</dbReference>
<name>A0A8T0V4L5_PANVG</name>
<dbReference type="OrthoDB" id="582030at2759"/>
<evidence type="ECO:0008006" key="5">
    <source>
        <dbReference type="Google" id="ProtNLM"/>
    </source>
</evidence>
<evidence type="ECO:0000313" key="4">
    <source>
        <dbReference type="Proteomes" id="UP000823388"/>
    </source>
</evidence>
<feature type="domain" description="F-box protein AT5G49610-like beta-propeller" evidence="2">
    <location>
        <begin position="98"/>
        <end position="357"/>
    </location>
</feature>
<proteinExistence type="predicted"/>
<evidence type="ECO:0000259" key="2">
    <source>
        <dbReference type="Pfam" id="PF23635"/>
    </source>
</evidence>
<comment type="caution">
    <text evidence="3">The sequence shown here is derived from an EMBL/GenBank/DDBJ whole genome shotgun (WGS) entry which is preliminary data.</text>
</comment>
<sequence>MASPRSPPQLMADLVSEILLRLPPEDPACLIRASLVCKTWLRLIYDGAFLRRYRAFHRAPPLLAFLACSYGNSEPRFIPFTSPTPFKPPAFVCSSRSRVMDCRRGRALLFDMWADSEGALSVWDPITGDRQVLPKPDCFYISGAALLCASAAAGCDHLDCRGGPFLVVCLGLSRGATDAHVYSSDTRSWSWGAQASVQLGADSFGEMNSPVVIGDEVYFALDLTPRILKYSLGKDDLSLIGPPDQDGGSEFVLMRTEDGSLGLAAVRDSNLYLWSRKVNPEGVAGWVICRVINLQTLFSIHNSKTTSVIGFTEGVEVIFVRTYVGMFAVELKSGKVKKVAELDYYFSVLPIMSFYTPDCGRCNHRHRLADL</sequence>
<evidence type="ECO:0000259" key="1">
    <source>
        <dbReference type="Pfam" id="PF00646"/>
    </source>
</evidence>
<dbReference type="InterPro" id="IPR056594">
    <property type="entry name" value="AT5G49610-like_b-prop"/>
</dbReference>
<protein>
    <recommendedName>
        <fullName evidence="5">F-box domain-containing protein</fullName>
    </recommendedName>
</protein>
<keyword evidence="4" id="KW-1185">Reference proteome</keyword>
<reference evidence="3" key="1">
    <citation type="submission" date="2020-05" db="EMBL/GenBank/DDBJ databases">
        <title>WGS assembly of Panicum virgatum.</title>
        <authorList>
            <person name="Lovell J.T."/>
            <person name="Jenkins J."/>
            <person name="Shu S."/>
            <person name="Juenger T.E."/>
            <person name="Schmutz J."/>
        </authorList>
    </citation>
    <scope>NUCLEOTIDE SEQUENCE</scope>
    <source>
        <strain evidence="3">AP13</strain>
    </source>
</reference>
<evidence type="ECO:0000313" key="3">
    <source>
        <dbReference type="EMBL" id="KAG2629317.1"/>
    </source>
</evidence>
<dbReference type="AlphaFoldDB" id="A0A8T0V4L5"/>
<organism evidence="3 4">
    <name type="scientific">Panicum virgatum</name>
    <name type="common">Blackwell switchgrass</name>
    <dbReference type="NCBI Taxonomy" id="38727"/>
    <lineage>
        <taxon>Eukaryota</taxon>
        <taxon>Viridiplantae</taxon>
        <taxon>Streptophyta</taxon>
        <taxon>Embryophyta</taxon>
        <taxon>Tracheophyta</taxon>
        <taxon>Spermatophyta</taxon>
        <taxon>Magnoliopsida</taxon>
        <taxon>Liliopsida</taxon>
        <taxon>Poales</taxon>
        <taxon>Poaceae</taxon>
        <taxon>PACMAD clade</taxon>
        <taxon>Panicoideae</taxon>
        <taxon>Panicodae</taxon>
        <taxon>Paniceae</taxon>
        <taxon>Panicinae</taxon>
        <taxon>Panicum</taxon>
        <taxon>Panicum sect. Hiantes</taxon>
    </lineage>
</organism>
<feature type="domain" description="F-box" evidence="1">
    <location>
        <begin position="13"/>
        <end position="46"/>
    </location>
</feature>
<accession>A0A8T0V4L5</accession>
<dbReference type="EMBL" id="CM029041">
    <property type="protein sequence ID" value="KAG2629317.1"/>
    <property type="molecule type" value="Genomic_DNA"/>
</dbReference>
<dbReference type="Proteomes" id="UP000823388">
    <property type="component" value="Chromosome 3K"/>
</dbReference>